<evidence type="ECO:0000256" key="4">
    <source>
        <dbReference type="ARBA" id="ARBA00022827"/>
    </source>
</evidence>
<evidence type="ECO:0000256" key="1">
    <source>
        <dbReference type="ARBA" id="ARBA00001974"/>
    </source>
</evidence>
<dbReference type="InterPro" id="IPR036250">
    <property type="entry name" value="AcylCo_DH-like_C"/>
</dbReference>
<evidence type="ECO:0000259" key="8">
    <source>
        <dbReference type="Pfam" id="PF02770"/>
    </source>
</evidence>
<dbReference type="FunFam" id="2.40.110.10:FF:000002">
    <property type="entry name" value="Acyl-CoA dehydrogenase fadE12"/>
    <property type="match status" value="1"/>
</dbReference>
<proteinExistence type="inferred from homology"/>
<dbReference type="Pfam" id="PF02771">
    <property type="entry name" value="Acyl-CoA_dh_N"/>
    <property type="match status" value="1"/>
</dbReference>
<dbReference type="GO" id="GO:0050660">
    <property type="term" value="F:flavin adenine dinucleotide binding"/>
    <property type="evidence" value="ECO:0007669"/>
    <property type="project" value="InterPro"/>
</dbReference>
<dbReference type="PANTHER" id="PTHR48083:SF35">
    <property type="entry name" value="ACYL-COA DEHYDROGENASE FAMILY MEMBER 10"/>
    <property type="match status" value="1"/>
</dbReference>
<dbReference type="Pfam" id="PF00441">
    <property type="entry name" value="Acyl-CoA_dh_1"/>
    <property type="match status" value="1"/>
</dbReference>
<dbReference type="InterPro" id="IPR009075">
    <property type="entry name" value="AcylCo_DH/oxidase_C"/>
</dbReference>
<dbReference type="GO" id="GO:0003995">
    <property type="term" value="F:acyl-CoA dehydrogenase activity"/>
    <property type="evidence" value="ECO:0007669"/>
    <property type="project" value="TreeGrafter"/>
</dbReference>
<feature type="domain" description="Acyl-CoA dehydrogenase/oxidase N-terminal" evidence="9">
    <location>
        <begin position="65"/>
        <end position="162"/>
    </location>
</feature>
<evidence type="ECO:0000259" key="7">
    <source>
        <dbReference type="Pfam" id="PF00441"/>
    </source>
</evidence>
<evidence type="ECO:0000256" key="5">
    <source>
        <dbReference type="ARBA" id="ARBA00023002"/>
    </source>
</evidence>
<sequence>MHRMTSKPQPQLTSNSSAGDLAGKMAISLQGLSPRVQDLHHRVKQFIEENVLTLDALKVQRLSQPGINRWEVMPELEEAKAKAKAAGLWNLFLPLESDPEEKYGAGLTNLEYAFLCEEMGKCFLAPEVFNCQAPDTGNMETILRYGTEEQKEKWLKPMLAGKIRSCFAMTEPQVASSDATNIESSIRREGNFYVINGHKWWTSGALDPRCKICIFMGKTDTSASKYKQQSMILVPMDTPGIKIVRPLTVFGFDDAPEGHSEVIFENVRVPVSNILLGEGRGFEIAQGRLGPGRIHHCMRLIGFAERALKLMIDRTLNRVAFGKPLAAQGSIQQDVARSRIEIEQCRLLVLKAAHKMDLYGNKVAAPEIAMIKIAAPSMALRVIDRAIQAHGGGGLTMDFPLAPMFAAARTLRLADGPDEVHMRMLARIQYYLARKAKL</sequence>
<keyword evidence="4 6" id="KW-0274">FAD</keyword>
<comment type="cofactor">
    <cofactor evidence="1 6">
        <name>FAD</name>
        <dbReference type="ChEBI" id="CHEBI:57692"/>
    </cofactor>
</comment>
<dbReference type="InterPro" id="IPR013786">
    <property type="entry name" value="AcylCoA_DH/ox_N"/>
</dbReference>
<dbReference type="Gene3D" id="2.40.110.10">
    <property type="entry name" value="Butyryl-CoA Dehydrogenase, subunit A, domain 2"/>
    <property type="match status" value="1"/>
</dbReference>
<dbReference type="InterPro" id="IPR009100">
    <property type="entry name" value="AcylCoA_DH/oxidase_NM_dom_sf"/>
</dbReference>
<dbReference type="InterPro" id="IPR037069">
    <property type="entry name" value="AcylCoA_DH/ox_N_sf"/>
</dbReference>
<name>A0AAE0ZYP1_9GAST</name>
<evidence type="ECO:0008006" key="12">
    <source>
        <dbReference type="Google" id="ProtNLM"/>
    </source>
</evidence>
<accession>A0AAE0ZYP1</accession>
<dbReference type="InterPro" id="IPR006091">
    <property type="entry name" value="Acyl-CoA_Oxase/DH_mid-dom"/>
</dbReference>
<dbReference type="Gene3D" id="1.10.540.10">
    <property type="entry name" value="Acyl-CoA dehydrogenase/oxidase, N-terminal domain"/>
    <property type="match status" value="1"/>
</dbReference>
<reference evidence="10" key="1">
    <citation type="journal article" date="2023" name="G3 (Bethesda)">
        <title>A reference genome for the long-term kleptoplast-retaining sea slug Elysia crispata morphotype clarki.</title>
        <authorList>
            <person name="Eastman K.E."/>
            <person name="Pendleton A.L."/>
            <person name="Shaikh M.A."/>
            <person name="Suttiyut T."/>
            <person name="Ogas R."/>
            <person name="Tomko P."/>
            <person name="Gavelis G."/>
            <person name="Widhalm J.R."/>
            <person name="Wisecaver J.H."/>
        </authorList>
    </citation>
    <scope>NUCLEOTIDE SEQUENCE</scope>
    <source>
        <strain evidence="10">ECLA1</strain>
    </source>
</reference>
<dbReference type="InterPro" id="IPR046373">
    <property type="entry name" value="Acyl-CoA_Oxase/DH_mid-dom_sf"/>
</dbReference>
<feature type="domain" description="Acyl-CoA oxidase/dehydrogenase middle" evidence="8">
    <location>
        <begin position="166"/>
        <end position="267"/>
    </location>
</feature>
<dbReference type="SUPFAM" id="SSF56645">
    <property type="entry name" value="Acyl-CoA dehydrogenase NM domain-like"/>
    <property type="match status" value="1"/>
</dbReference>
<dbReference type="GO" id="GO:0005739">
    <property type="term" value="C:mitochondrion"/>
    <property type="evidence" value="ECO:0007669"/>
    <property type="project" value="TreeGrafter"/>
</dbReference>
<comment type="caution">
    <text evidence="10">The sequence shown here is derived from an EMBL/GenBank/DDBJ whole genome shotgun (WGS) entry which is preliminary data.</text>
</comment>
<keyword evidence="5 6" id="KW-0560">Oxidoreductase</keyword>
<comment type="similarity">
    <text evidence="2 6">Belongs to the acyl-CoA dehydrogenase family.</text>
</comment>
<dbReference type="InterPro" id="IPR050741">
    <property type="entry name" value="Acyl-CoA_dehydrogenase"/>
</dbReference>
<evidence type="ECO:0000256" key="3">
    <source>
        <dbReference type="ARBA" id="ARBA00022630"/>
    </source>
</evidence>
<dbReference type="SUPFAM" id="SSF47203">
    <property type="entry name" value="Acyl-CoA dehydrogenase C-terminal domain-like"/>
    <property type="match status" value="1"/>
</dbReference>
<dbReference type="Pfam" id="PF02770">
    <property type="entry name" value="Acyl-CoA_dh_M"/>
    <property type="match status" value="1"/>
</dbReference>
<dbReference type="GO" id="GO:0033539">
    <property type="term" value="P:fatty acid beta-oxidation using acyl-CoA dehydrogenase"/>
    <property type="evidence" value="ECO:0007669"/>
    <property type="project" value="TreeGrafter"/>
</dbReference>
<feature type="domain" description="Acyl-CoA dehydrogenase/oxidase C-terminal" evidence="7">
    <location>
        <begin position="279"/>
        <end position="427"/>
    </location>
</feature>
<keyword evidence="3 6" id="KW-0285">Flavoprotein</keyword>
<dbReference type="Proteomes" id="UP001283361">
    <property type="component" value="Unassembled WGS sequence"/>
</dbReference>
<dbReference type="FunFam" id="1.20.140.10:FF:000018">
    <property type="entry name" value="Acyl-CoA dehydrogenase family member 10"/>
    <property type="match status" value="1"/>
</dbReference>
<dbReference type="EMBL" id="JAWDGP010003009">
    <property type="protein sequence ID" value="KAK3778118.1"/>
    <property type="molecule type" value="Genomic_DNA"/>
</dbReference>
<evidence type="ECO:0000256" key="2">
    <source>
        <dbReference type="ARBA" id="ARBA00009347"/>
    </source>
</evidence>
<protein>
    <recommendedName>
        <fullName evidence="12">Acyl-CoA dehydrogenase</fullName>
    </recommendedName>
</protein>
<dbReference type="PANTHER" id="PTHR48083">
    <property type="entry name" value="MEDIUM-CHAIN SPECIFIC ACYL-COA DEHYDROGENASE, MITOCHONDRIAL-RELATED"/>
    <property type="match status" value="1"/>
</dbReference>
<dbReference type="Gene3D" id="1.20.140.10">
    <property type="entry name" value="Butyryl-CoA Dehydrogenase, subunit A, domain 3"/>
    <property type="match status" value="1"/>
</dbReference>
<evidence type="ECO:0000259" key="9">
    <source>
        <dbReference type="Pfam" id="PF02771"/>
    </source>
</evidence>
<dbReference type="AlphaFoldDB" id="A0AAE0ZYP1"/>
<organism evidence="10 11">
    <name type="scientific">Elysia crispata</name>
    <name type="common">lettuce slug</name>
    <dbReference type="NCBI Taxonomy" id="231223"/>
    <lineage>
        <taxon>Eukaryota</taxon>
        <taxon>Metazoa</taxon>
        <taxon>Spiralia</taxon>
        <taxon>Lophotrochozoa</taxon>
        <taxon>Mollusca</taxon>
        <taxon>Gastropoda</taxon>
        <taxon>Heterobranchia</taxon>
        <taxon>Euthyneura</taxon>
        <taxon>Panpulmonata</taxon>
        <taxon>Sacoglossa</taxon>
        <taxon>Placobranchoidea</taxon>
        <taxon>Plakobranchidae</taxon>
        <taxon>Elysia</taxon>
    </lineage>
</organism>
<gene>
    <name evidence="10" type="ORF">RRG08_052266</name>
</gene>
<keyword evidence="11" id="KW-1185">Reference proteome</keyword>
<evidence type="ECO:0000313" key="10">
    <source>
        <dbReference type="EMBL" id="KAK3778118.1"/>
    </source>
</evidence>
<evidence type="ECO:0000313" key="11">
    <source>
        <dbReference type="Proteomes" id="UP001283361"/>
    </source>
</evidence>
<evidence type="ECO:0000256" key="6">
    <source>
        <dbReference type="RuleBase" id="RU362125"/>
    </source>
</evidence>